<dbReference type="PaxDb" id="55529-EKX38438"/>
<gene>
    <name evidence="1" type="ORF">GUITHDRAFT_115405</name>
</gene>
<reference evidence="1 3" key="1">
    <citation type="journal article" date="2012" name="Nature">
        <title>Algal genomes reveal evolutionary mosaicism and the fate of nucleomorphs.</title>
        <authorList>
            <consortium name="DOE Joint Genome Institute"/>
            <person name="Curtis B.A."/>
            <person name="Tanifuji G."/>
            <person name="Burki F."/>
            <person name="Gruber A."/>
            <person name="Irimia M."/>
            <person name="Maruyama S."/>
            <person name="Arias M.C."/>
            <person name="Ball S.G."/>
            <person name="Gile G.H."/>
            <person name="Hirakawa Y."/>
            <person name="Hopkins J.F."/>
            <person name="Kuo A."/>
            <person name="Rensing S.A."/>
            <person name="Schmutz J."/>
            <person name="Symeonidi A."/>
            <person name="Elias M."/>
            <person name="Eveleigh R.J."/>
            <person name="Herman E.K."/>
            <person name="Klute M.J."/>
            <person name="Nakayama T."/>
            <person name="Obornik M."/>
            <person name="Reyes-Prieto A."/>
            <person name="Armbrust E.V."/>
            <person name="Aves S.J."/>
            <person name="Beiko R.G."/>
            <person name="Coutinho P."/>
            <person name="Dacks J.B."/>
            <person name="Durnford D.G."/>
            <person name="Fast N.M."/>
            <person name="Green B.R."/>
            <person name="Grisdale C.J."/>
            <person name="Hempel F."/>
            <person name="Henrissat B."/>
            <person name="Hoppner M.P."/>
            <person name="Ishida K."/>
            <person name="Kim E."/>
            <person name="Koreny L."/>
            <person name="Kroth P.G."/>
            <person name="Liu Y."/>
            <person name="Malik S.B."/>
            <person name="Maier U.G."/>
            <person name="McRose D."/>
            <person name="Mock T."/>
            <person name="Neilson J.A."/>
            <person name="Onodera N.T."/>
            <person name="Poole A.M."/>
            <person name="Pritham E.J."/>
            <person name="Richards T.A."/>
            <person name="Rocap G."/>
            <person name="Roy S.W."/>
            <person name="Sarai C."/>
            <person name="Schaack S."/>
            <person name="Shirato S."/>
            <person name="Slamovits C.H."/>
            <person name="Spencer D.F."/>
            <person name="Suzuki S."/>
            <person name="Worden A.Z."/>
            <person name="Zauner S."/>
            <person name="Barry K."/>
            <person name="Bell C."/>
            <person name="Bharti A.K."/>
            <person name="Crow J.A."/>
            <person name="Grimwood J."/>
            <person name="Kramer R."/>
            <person name="Lindquist E."/>
            <person name="Lucas S."/>
            <person name="Salamov A."/>
            <person name="McFadden G.I."/>
            <person name="Lane C.E."/>
            <person name="Keeling P.J."/>
            <person name="Gray M.W."/>
            <person name="Grigoriev I.V."/>
            <person name="Archibald J.M."/>
        </authorList>
    </citation>
    <scope>NUCLEOTIDE SEQUENCE</scope>
    <source>
        <strain evidence="1 3">CCMP2712</strain>
    </source>
</reference>
<keyword evidence="3" id="KW-1185">Reference proteome</keyword>
<dbReference type="GeneID" id="17295202"/>
<dbReference type="InterPro" id="IPR023393">
    <property type="entry name" value="START-like_dom_sf"/>
</dbReference>
<evidence type="ECO:0000313" key="3">
    <source>
        <dbReference type="Proteomes" id="UP000011087"/>
    </source>
</evidence>
<dbReference type="HOGENOM" id="CLU_1153573_0_0_1"/>
<organism evidence="1">
    <name type="scientific">Guillardia theta (strain CCMP2712)</name>
    <name type="common">Cryptophyte</name>
    <dbReference type="NCBI Taxonomy" id="905079"/>
    <lineage>
        <taxon>Eukaryota</taxon>
        <taxon>Cryptophyceae</taxon>
        <taxon>Pyrenomonadales</taxon>
        <taxon>Geminigeraceae</taxon>
        <taxon>Guillardia</taxon>
    </lineage>
</organism>
<protein>
    <recommendedName>
        <fullName evidence="4">SRPBCC family protein</fullName>
    </recommendedName>
</protein>
<sequence>MPGSQYPVANRETNEADMACQQCKSPRQKKEPRRIRADRTVNIDADAWEVLALTCDVANYGDWAGNGIKSIQVLKASQNKKVLRYSAGAMGLKFRFDLAWTMPAGKSLHPGQKAQVTFRNVRAAHGTSEAMMRTISGVYTIHSTAKGQTSVRFQFGSELSDKVPFFIQNTLARMVVDIATGELKKHAESNEFKMKLAAKQSTQFHEQFFRTFETHLQKHNPIPKVVNAAKQIYSPLELKVA</sequence>
<evidence type="ECO:0000313" key="1">
    <source>
        <dbReference type="EMBL" id="EKX38438.1"/>
    </source>
</evidence>
<reference evidence="2" key="3">
    <citation type="submission" date="2015-06" db="UniProtKB">
        <authorList>
            <consortium name="EnsemblProtists"/>
        </authorList>
    </citation>
    <scope>IDENTIFICATION</scope>
</reference>
<dbReference type="KEGG" id="gtt:GUITHDRAFT_115405"/>
<evidence type="ECO:0008006" key="4">
    <source>
        <dbReference type="Google" id="ProtNLM"/>
    </source>
</evidence>
<proteinExistence type="predicted"/>
<dbReference type="EnsemblProtists" id="EKX38438">
    <property type="protein sequence ID" value="EKX38438"/>
    <property type="gene ID" value="GUITHDRAFT_115405"/>
</dbReference>
<evidence type="ECO:0000313" key="2">
    <source>
        <dbReference type="EnsemblProtists" id="EKX38438"/>
    </source>
</evidence>
<name>L1IQB4_GUITC</name>
<dbReference type="Gene3D" id="3.30.530.20">
    <property type="match status" value="1"/>
</dbReference>
<dbReference type="Proteomes" id="UP000011087">
    <property type="component" value="Unassembled WGS sequence"/>
</dbReference>
<dbReference type="SUPFAM" id="SSF55961">
    <property type="entry name" value="Bet v1-like"/>
    <property type="match status" value="1"/>
</dbReference>
<dbReference type="AlphaFoldDB" id="L1IQB4"/>
<reference evidence="3" key="2">
    <citation type="submission" date="2012-11" db="EMBL/GenBank/DDBJ databases">
        <authorList>
            <person name="Kuo A."/>
            <person name="Curtis B.A."/>
            <person name="Tanifuji G."/>
            <person name="Burki F."/>
            <person name="Gruber A."/>
            <person name="Irimia M."/>
            <person name="Maruyama S."/>
            <person name="Arias M.C."/>
            <person name="Ball S.G."/>
            <person name="Gile G.H."/>
            <person name="Hirakawa Y."/>
            <person name="Hopkins J.F."/>
            <person name="Rensing S.A."/>
            <person name="Schmutz J."/>
            <person name="Symeonidi A."/>
            <person name="Elias M."/>
            <person name="Eveleigh R.J."/>
            <person name="Herman E.K."/>
            <person name="Klute M.J."/>
            <person name="Nakayama T."/>
            <person name="Obornik M."/>
            <person name="Reyes-Prieto A."/>
            <person name="Armbrust E.V."/>
            <person name="Aves S.J."/>
            <person name="Beiko R.G."/>
            <person name="Coutinho P."/>
            <person name="Dacks J.B."/>
            <person name="Durnford D.G."/>
            <person name="Fast N.M."/>
            <person name="Green B.R."/>
            <person name="Grisdale C."/>
            <person name="Hempe F."/>
            <person name="Henrissat B."/>
            <person name="Hoppner M.P."/>
            <person name="Ishida K.-I."/>
            <person name="Kim E."/>
            <person name="Koreny L."/>
            <person name="Kroth P.G."/>
            <person name="Liu Y."/>
            <person name="Malik S.-B."/>
            <person name="Maier U.G."/>
            <person name="McRose D."/>
            <person name="Mock T."/>
            <person name="Neilson J.A."/>
            <person name="Onodera N.T."/>
            <person name="Poole A.M."/>
            <person name="Pritham E.J."/>
            <person name="Richards T.A."/>
            <person name="Rocap G."/>
            <person name="Roy S.W."/>
            <person name="Sarai C."/>
            <person name="Schaack S."/>
            <person name="Shirato S."/>
            <person name="Slamovits C.H."/>
            <person name="Spencer D.F."/>
            <person name="Suzuki S."/>
            <person name="Worden A.Z."/>
            <person name="Zauner S."/>
            <person name="Barry K."/>
            <person name="Bell C."/>
            <person name="Bharti A.K."/>
            <person name="Crow J.A."/>
            <person name="Grimwood J."/>
            <person name="Kramer R."/>
            <person name="Lindquist E."/>
            <person name="Lucas S."/>
            <person name="Salamov A."/>
            <person name="McFadden G.I."/>
            <person name="Lane C.E."/>
            <person name="Keeling P.J."/>
            <person name="Gray M.W."/>
            <person name="Grigoriev I.V."/>
            <person name="Archibald J.M."/>
        </authorList>
    </citation>
    <scope>NUCLEOTIDE SEQUENCE</scope>
    <source>
        <strain evidence="3">CCMP2712</strain>
    </source>
</reference>
<dbReference type="RefSeq" id="XP_005825418.1">
    <property type="nucleotide sequence ID" value="XM_005825361.1"/>
</dbReference>
<accession>L1IQB4</accession>
<dbReference type="EMBL" id="JH993048">
    <property type="protein sequence ID" value="EKX38438.1"/>
    <property type="molecule type" value="Genomic_DNA"/>
</dbReference>